<gene>
    <name evidence="2" type="ORF">L3X38_023698</name>
</gene>
<feature type="transmembrane region" description="Helical" evidence="1">
    <location>
        <begin position="21"/>
        <end position="41"/>
    </location>
</feature>
<keyword evidence="3" id="KW-1185">Reference proteome</keyword>
<evidence type="ECO:0000256" key="1">
    <source>
        <dbReference type="SAM" id="Phobius"/>
    </source>
</evidence>
<protein>
    <submittedName>
        <fullName evidence="2">Uncharacterized protein</fullName>
    </submittedName>
</protein>
<dbReference type="Proteomes" id="UP001054821">
    <property type="component" value="Chromosome 4"/>
</dbReference>
<accession>A0AAD4VZ84</accession>
<organism evidence="2 3">
    <name type="scientific">Prunus dulcis</name>
    <name type="common">Almond</name>
    <name type="synonym">Amygdalus dulcis</name>
    <dbReference type="NCBI Taxonomy" id="3755"/>
    <lineage>
        <taxon>Eukaryota</taxon>
        <taxon>Viridiplantae</taxon>
        <taxon>Streptophyta</taxon>
        <taxon>Embryophyta</taxon>
        <taxon>Tracheophyta</taxon>
        <taxon>Spermatophyta</taxon>
        <taxon>Magnoliopsida</taxon>
        <taxon>eudicotyledons</taxon>
        <taxon>Gunneridae</taxon>
        <taxon>Pentapetalae</taxon>
        <taxon>rosids</taxon>
        <taxon>fabids</taxon>
        <taxon>Rosales</taxon>
        <taxon>Rosaceae</taxon>
        <taxon>Amygdaloideae</taxon>
        <taxon>Amygdaleae</taxon>
        <taxon>Prunus</taxon>
    </lineage>
</organism>
<evidence type="ECO:0000313" key="2">
    <source>
        <dbReference type="EMBL" id="KAI5333566.1"/>
    </source>
</evidence>
<reference evidence="2 3" key="1">
    <citation type="journal article" date="2022" name="G3 (Bethesda)">
        <title>Whole-genome sequence and methylome profiling of the almond [Prunus dulcis (Mill.) D.A. Webb] cultivar 'Nonpareil'.</title>
        <authorList>
            <person name="D'Amico-Willman K.M."/>
            <person name="Ouma W.Z."/>
            <person name="Meulia T."/>
            <person name="Sideli G.M."/>
            <person name="Gradziel T.M."/>
            <person name="Fresnedo-Ramirez J."/>
        </authorList>
    </citation>
    <scope>NUCLEOTIDE SEQUENCE [LARGE SCALE GENOMIC DNA]</scope>
    <source>
        <strain evidence="2">Clone GOH B32 T37-40</strain>
    </source>
</reference>
<keyword evidence="1" id="KW-0472">Membrane</keyword>
<proteinExistence type="predicted"/>
<comment type="caution">
    <text evidence="2">The sequence shown here is derived from an EMBL/GenBank/DDBJ whole genome shotgun (WGS) entry which is preliminary data.</text>
</comment>
<dbReference type="EMBL" id="JAJFAZ020000004">
    <property type="protein sequence ID" value="KAI5333566.1"/>
    <property type="molecule type" value="Genomic_DNA"/>
</dbReference>
<name>A0AAD4VZ84_PRUDU</name>
<evidence type="ECO:0000313" key="3">
    <source>
        <dbReference type="Proteomes" id="UP001054821"/>
    </source>
</evidence>
<sequence>MGIIVQSPIFRFIGVLMRFPLTSMTIWMIYLVIMVASSPLIEFSTPKPSDVHLSLGSDPFNPSPIIKRTSKPAAKKRTRRISRRSPQHWGSCVQRGKLPVISDKRKLGVQALCHIVGEKAPSIVFLCETRCNGLVGFVYFGSKILICTFAPYPYTTLMLLWEEMRFLNTGE</sequence>
<dbReference type="AlphaFoldDB" id="A0AAD4VZ84"/>
<keyword evidence="1" id="KW-1133">Transmembrane helix</keyword>
<keyword evidence="1" id="KW-0812">Transmembrane</keyword>